<dbReference type="OrthoDB" id="5795637at2759"/>
<dbReference type="EMBL" id="UYRV01107435">
    <property type="protein sequence ID" value="VDN23405.1"/>
    <property type="molecule type" value="Genomic_DNA"/>
</dbReference>
<feature type="region of interest" description="Disordered" evidence="1">
    <location>
        <begin position="225"/>
        <end position="268"/>
    </location>
</feature>
<feature type="non-terminal residue" evidence="2">
    <location>
        <position position="1"/>
    </location>
</feature>
<evidence type="ECO:0000313" key="3">
    <source>
        <dbReference type="Proteomes" id="UP000271889"/>
    </source>
</evidence>
<name>A0A3P7M270_CYLGO</name>
<proteinExistence type="predicted"/>
<keyword evidence="3" id="KW-1185">Reference proteome</keyword>
<evidence type="ECO:0000313" key="2">
    <source>
        <dbReference type="EMBL" id="VDN23405.1"/>
    </source>
</evidence>
<dbReference type="Proteomes" id="UP000271889">
    <property type="component" value="Unassembled WGS sequence"/>
</dbReference>
<evidence type="ECO:0000256" key="1">
    <source>
        <dbReference type="SAM" id="MobiDB-lite"/>
    </source>
</evidence>
<feature type="compositionally biased region" description="Basic and acidic residues" evidence="1">
    <location>
        <begin position="226"/>
        <end position="237"/>
    </location>
</feature>
<accession>A0A3P7M270</accession>
<protein>
    <submittedName>
        <fullName evidence="2">Uncharacterized protein</fullName>
    </submittedName>
</protein>
<organism evidence="2 3">
    <name type="scientific">Cylicostephanus goldi</name>
    <name type="common">Nematode worm</name>
    <dbReference type="NCBI Taxonomy" id="71465"/>
    <lineage>
        <taxon>Eukaryota</taxon>
        <taxon>Metazoa</taxon>
        <taxon>Ecdysozoa</taxon>
        <taxon>Nematoda</taxon>
        <taxon>Chromadorea</taxon>
        <taxon>Rhabditida</taxon>
        <taxon>Rhabditina</taxon>
        <taxon>Rhabditomorpha</taxon>
        <taxon>Strongyloidea</taxon>
        <taxon>Strongylidae</taxon>
        <taxon>Cylicostephanus</taxon>
    </lineage>
</organism>
<reference evidence="2 3" key="1">
    <citation type="submission" date="2018-11" db="EMBL/GenBank/DDBJ databases">
        <authorList>
            <consortium name="Pathogen Informatics"/>
        </authorList>
    </citation>
    <scope>NUCLEOTIDE SEQUENCE [LARGE SCALE GENOMIC DNA]</scope>
</reference>
<dbReference type="AlphaFoldDB" id="A0A3P7M270"/>
<sequence>FFFGVLCDYFKSFSGPLAVGKRNGDDAKVALPGLGTFGVGDVKSTMAKFIPAGMSDETPNGGTYDLADKPNLGYMDRETTAGKTSGSLSKVSLSVIRNKYSSSKAAHMSFGGIGTLQVGEEKEQGTGLLDFSKTYVQEERHTAVDPRLGELYYPKPKSYVDEAEKLLEANPPTPATPFKEIKEIKSGEVDFPSENPFDMIKSRPGYPGRARVHAVKTAATEDDDLLPIKEPFEDKSSEGFIKQKSKEKFTEAEQEDLVPSGGVQNFAA</sequence>
<gene>
    <name evidence="2" type="ORF">CGOC_LOCUS9570</name>
</gene>